<dbReference type="InterPro" id="IPR029068">
    <property type="entry name" value="Glyas_Bleomycin-R_OHBP_Dase"/>
</dbReference>
<accession>A0A934MZ57</accession>
<dbReference type="PANTHER" id="PTHR43048:SF3">
    <property type="entry name" value="METHYLMALONYL-COA EPIMERASE, MITOCHONDRIAL"/>
    <property type="match status" value="1"/>
</dbReference>
<feature type="domain" description="VOC" evidence="3">
    <location>
        <begin position="12"/>
        <end position="138"/>
    </location>
</feature>
<evidence type="ECO:0000259" key="3">
    <source>
        <dbReference type="PROSITE" id="PS51819"/>
    </source>
</evidence>
<sequence>MTIVANDALVTGSAHVGIAVADVASMFAVLHAFGFDLRTREQLPAQSAWSNIVAAGDQRLELLEAQGSSGAISRYLERRGPGLHHLCLTVRDLRAAIDVADRNNLRLVNRRPSQDSDGFRVFLHPASMQGVLVGLVQPN</sequence>
<dbReference type="InterPro" id="IPR051785">
    <property type="entry name" value="MMCE/EMCE_epimerase"/>
</dbReference>
<dbReference type="Proteomes" id="UP000606991">
    <property type="component" value="Unassembled WGS sequence"/>
</dbReference>
<proteinExistence type="predicted"/>
<dbReference type="GO" id="GO:0046872">
    <property type="term" value="F:metal ion binding"/>
    <property type="evidence" value="ECO:0007669"/>
    <property type="project" value="UniProtKB-KW"/>
</dbReference>
<dbReference type="GO" id="GO:0004493">
    <property type="term" value="F:methylmalonyl-CoA epimerase activity"/>
    <property type="evidence" value="ECO:0007669"/>
    <property type="project" value="TreeGrafter"/>
</dbReference>
<evidence type="ECO:0000256" key="1">
    <source>
        <dbReference type="ARBA" id="ARBA00022723"/>
    </source>
</evidence>
<evidence type="ECO:0000313" key="5">
    <source>
        <dbReference type="Proteomes" id="UP000606991"/>
    </source>
</evidence>
<dbReference type="InterPro" id="IPR037523">
    <property type="entry name" value="VOC_core"/>
</dbReference>
<organism evidence="4 5">
    <name type="scientific">Candidatus Aeolococcus gillhamiae</name>
    <dbReference type="NCBI Taxonomy" id="3127015"/>
    <lineage>
        <taxon>Bacteria</taxon>
        <taxon>Bacillati</taxon>
        <taxon>Candidatus Dormiibacterota</taxon>
        <taxon>Candidatus Dormibacteria</taxon>
        <taxon>Candidatus Aeolococcales</taxon>
        <taxon>Candidatus Aeolococcaceae</taxon>
        <taxon>Candidatus Aeolococcus</taxon>
    </lineage>
</organism>
<keyword evidence="2" id="KW-0472">Membrane</keyword>
<dbReference type="Gene3D" id="3.10.180.10">
    <property type="entry name" value="2,3-Dihydroxybiphenyl 1,2-Dioxygenase, domain 1"/>
    <property type="match status" value="1"/>
</dbReference>
<dbReference type="AlphaFoldDB" id="A0A934MZ57"/>
<dbReference type="PROSITE" id="PS51819">
    <property type="entry name" value="VOC"/>
    <property type="match status" value="1"/>
</dbReference>
<reference evidence="4 5" key="1">
    <citation type="submission" date="2020-10" db="EMBL/GenBank/DDBJ databases">
        <title>Ca. Dormibacterota MAGs.</title>
        <authorList>
            <person name="Montgomery K."/>
        </authorList>
    </citation>
    <scope>NUCLEOTIDE SEQUENCE [LARGE SCALE GENOMIC DNA]</scope>
    <source>
        <strain evidence="4">SC8812_S17_18</strain>
    </source>
</reference>
<dbReference type="SUPFAM" id="SSF54593">
    <property type="entry name" value="Glyoxalase/Bleomycin resistance protein/Dihydroxybiphenyl dioxygenase"/>
    <property type="match status" value="1"/>
</dbReference>
<dbReference type="EMBL" id="JAEKNS010000061">
    <property type="protein sequence ID" value="MBJ7594305.1"/>
    <property type="molecule type" value="Genomic_DNA"/>
</dbReference>
<dbReference type="Pfam" id="PF13669">
    <property type="entry name" value="Glyoxalase_4"/>
    <property type="match status" value="1"/>
</dbReference>
<dbReference type="RefSeq" id="WP_337310380.1">
    <property type="nucleotide sequence ID" value="NZ_JAEKNS010000061.1"/>
</dbReference>
<name>A0A934MZ57_9BACT</name>
<gene>
    <name evidence="4" type="ORF">JF886_05470</name>
</gene>
<dbReference type="GO" id="GO:0046491">
    <property type="term" value="P:L-methylmalonyl-CoA metabolic process"/>
    <property type="evidence" value="ECO:0007669"/>
    <property type="project" value="TreeGrafter"/>
</dbReference>
<keyword evidence="1" id="KW-0479">Metal-binding</keyword>
<feature type="transmembrane region" description="Helical" evidence="2">
    <location>
        <begin position="12"/>
        <end position="33"/>
    </location>
</feature>
<evidence type="ECO:0000256" key="2">
    <source>
        <dbReference type="SAM" id="Phobius"/>
    </source>
</evidence>
<evidence type="ECO:0000313" key="4">
    <source>
        <dbReference type="EMBL" id="MBJ7594305.1"/>
    </source>
</evidence>
<comment type="caution">
    <text evidence="4">The sequence shown here is derived from an EMBL/GenBank/DDBJ whole genome shotgun (WGS) entry which is preliminary data.</text>
</comment>
<keyword evidence="2" id="KW-1133">Transmembrane helix</keyword>
<keyword evidence="2" id="KW-0812">Transmembrane</keyword>
<protein>
    <submittedName>
        <fullName evidence="4">VOC family protein</fullName>
    </submittedName>
</protein>
<dbReference type="PANTHER" id="PTHR43048">
    <property type="entry name" value="METHYLMALONYL-COA EPIMERASE"/>
    <property type="match status" value="1"/>
</dbReference>